<gene>
    <name evidence="2" type="ORF">KVP70_30075</name>
    <name evidence="3" type="ORF">L1274_005350</name>
</gene>
<dbReference type="RefSeq" id="WP_217946059.1">
    <property type="nucleotide sequence ID" value="NZ_JAHTGR010000026.1"/>
</dbReference>
<organism evidence="2 4">
    <name type="scientific">Duganella violaceipulchra</name>
    <dbReference type="NCBI Taxonomy" id="2849652"/>
    <lineage>
        <taxon>Bacteria</taxon>
        <taxon>Pseudomonadati</taxon>
        <taxon>Pseudomonadota</taxon>
        <taxon>Betaproteobacteria</taxon>
        <taxon>Burkholderiales</taxon>
        <taxon>Oxalobacteraceae</taxon>
        <taxon>Telluria group</taxon>
        <taxon>Duganella</taxon>
    </lineage>
</organism>
<dbReference type="EMBL" id="JALJZU010000012">
    <property type="protein sequence ID" value="MCP2011598.1"/>
    <property type="molecule type" value="Genomic_DNA"/>
</dbReference>
<protein>
    <submittedName>
        <fullName evidence="2">Uncharacterized protein</fullName>
    </submittedName>
</protein>
<keyword evidence="5" id="KW-1185">Reference proteome</keyword>
<evidence type="ECO:0000256" key="1">
    <source>
        <dbReference type="SAM" id="Phobius"/>
    </source>
</evidence>
<comment type="caution">
    <text evidence="2">The sequence shown here is derived from an EMBL/GenBank/DDBJ whole genome shotgun (WGS) entry which is preliminary data.</text>
</comment>
<sequence>MSTALQIKVVGLLGYVAVSTALVLLLADEEMQSAAQTLLAFSGFH</sequence>
<feature type="transmembrane region" description="Helical" evidence="1">
    <location>
        <begin position="6"/>
        <end position="27"/>
    </location>
</feature>
<evidence type="ECO:0000313" key="4">
    <source>
        <dbReference type="Proteomes" id="UP001155901"/>
    </source>
</evidence>
<accession>A0AA41HHB6</accession>
<proteinExistence type="predicted"/>
<reference evidence="3" key="2">
    <citation type="submission" date="2022-03" db="EMBL/GenBank/DDBJ databases">
        <title>Genome Encyclopedia of Bacteria and Archaea VI: Functional Genomics of Type Strains.</title>
        <authorList>
            <person name="Whitman W."/>
        </authorList>
    </citation>
    <scope>NUCLEOTIDE SEQUENCE</scope>
    <source>
        <strain evidence="3">HSC-15S17</strain>
    </source>
</reference>
<keyword evidence="1" id="KW-0812">Transmembrane</keyword>
<dbReference type="AlphaFoldDB" id="A0AA41HHB6"/>
<keyword evidence="1" id="KW-0472">Membrane</keyword>
<evidence type="ECO:0000313" key="5">
    <source>
        <dbReference type="Proteomes" id="UP001162889"/>
    </source>
</evidence>
<evidence type="ECO:0000313" key="3">
    <source>
        <dbReference type="EMBL" id="MCP2011598.1"/>
    </source>
</evidence>
<dbReference type="Proteomes" id="UP001155901">
    <property type="component" value="Unassembled WGS sequence"/>
</dbReference>
<reference evidence="2" key="1">
    <citation type="submission" date="2021-07" db="EMBL/GenBank/DDBJ databases">
        <title>Characterization of violacein-producing bacteria and related species.</title>
        <authorList>
            <person name="Wilson H.S."/>
            <person name="De Leon M.E."/>
        </authorList>
    </citation>
    <scope>NUCLEOTIDE SEQUENCE</scope>
    <source>
        <strain evidence="2">HSC-15S17</strain>
    </source>
</reference>
<name>A0AA41HHB6_9BURK</name>
<dbReference type="Proteomes" id="UP001162889">
    <property type="component" value="Unassembled WGS sequence"/>
</dbReference>
<keyword evidence="1" id="KW-1133">Transmembrane helix</keyword>
<dbReference type="EMBL" id="JAHTGR010000026">
    <property type="protein sequence ID" value="MBV6325172.1"/>
    <property type="molecule type" value="Genomic_DNA"/>
</dbReference>
<evidence type="ECO:0000313" key="2">
    <source>
        <dbReference type="EMBL" id="MBV6325172.1"/>
    </source>
</evidence>